<dbReference type="PANTHER" id="PTHR11012:SF48">
    <property type="entry name" value="CHK KINASE-LIKE DOMAIN-CONTAINING PROTEIN-RELATED"/>
    <property type="match status" value="1"/>
</dbReference>
<feature type="region of interest" description="Disordered" evidence="1">
    <location>
        <begin position="60"/>
        <end position="89"/>
    </location>
</feature>
<feature type="region of interest" description="Disordered" evidence="1">
    <location>
        <begin position="182"/>
        <end position="213"/>
    </location>
</feature>
<gene>
    <name evidence="3" type="ORF">DIABBA_LOCUS245</name>
</gene>
<dbReference type="InterPro" id="IPR015897">
    <property type="entry name" value="CHK_kinase-like"/>
</dbReference>
<evidence type="ECO:0000313" key="3">
    <source>
        <dbReference type="EMBL" id="CAG9826101.1"/>
    </source>
</evidence>
<dbReference type="AlphaFoldDB" id="A0A9N9SNH6"/>
<sequence>MATEPVDSFDNSVEVAVIKSQFANIQPLVPYDDTDGSLSDNENIVTGCLTTEQGHRLIQSLSNSSSSSASSLDSSDSSSSESSNCSPSPAKVNLLTHITQNVTVDELDSDSVVVNRHLRELKRVQNYYTSPLWTDESDVDLSDTDPTFVIIEPKKKRNYFFENLRSSSTSSADSYRFSGNYIPKTGRKRTKNPSQWKQNKLKRRRNTGKSYVSMSQTKKTISARCLKEPCTEKCRLKCTTNINIECRYDLFKKFWDLGDLSKQRAYISATMIDIQPKYKYSNAQRPRHNNKAFHFIMNPEEESILNDNQLQDIINRYVTELQEMKNEEIVNNTAESTYVKINNFSIRAKENKIAKEQFYLTVNYQTDGKEYKANFFIKIISKLNSLMYQIAEETSAFEKEKFFYDLYVPYLREEGFDCDYICKSYFCESDVVVLEDLDVSGYKIFEKEKYLDLDHCRACLKTMARLHADCILFELNKSKDLDWEYKLEEAFPEIFEDMIFIDLNKLIIKHCQNVVRGLRKLTSFLPDHPISDKEFVSAFDRGLSKIPKELSAYIKNYRSVISHGCLWANKFLFKYDGDNNIISCKIVDFQTIGIQPPMYDVLLFLYMNTRKSFRDEYLQDLFDYYYQCFSSYIEKGGYTASEIVSEGEFYETYKKLRFLCKVHSMIDKSCILIPDVIYTNHLKNAEDFTYFFFEGRPDIMVKRAKCKHMYLKSYDKFVKLTVIYICSIQNNLPQGIFNITKISINEHNKCFQLYQICIETTGKYSIVIQINHKWS</sequence>
<evidence type="ECO:0000313" key="4">
    <source>
        <dbReference type="Proteomes" id="UP001153709"/>
    </source>
</evidence>
<evidence type="ECO:0000256" key="1">
    <source>
        <dbReference type="SAM" id="MobiDB-lite"/>
    </source>
</evidence>
<dbReference type="SUPFAM" id="SSF56112">
    <property type="entry name" value="Protein kinase-like (PK-like)"/>
    <property type="match status" value="1"/>
</dbReference>
<dbReference type="EMBL" id="OU898276">
    <property type="protein sequence ID" value="CAG9826101.1"/>
    <property type="molecule type" value="Genomic_DNA"/>
</dbReference>
<accession>A0A9N9SNH6</accession>
<keyword evidence="4" id="KW-1185">Reference proteome</keyword>
<proteinExistence type="predicted"/>
<dbReference type="InterPro" id="IPR011009">
    <property type="entry name" value="Kinase-like_dom_sf"/>
</dbReference>
<protein>
    <recommendedName>
        <fullName evidence="2">CHK kinase-like domain-containing protein</fullName>
    </recommendedName>
</protein>
<reference evidence="3" key="1">
    <citation type="submission" date="2022-01" db="EMBL/GenBank/DDBJ databases">
        <authorList>
            <person name="King R."/>
        </authorList>
    </citation>
    <scope>NUCLEOTIDE SEQUENCE</scope>
</reference>
<dbReference type="OrthoDB" id="190089at2759"/>
<evidence type="ECO:0000259" key="2">
    <source>
        <dbReference type="SMART" id="SM00587"/>
    </source>
</evidence>
<dbReference type="SMART" id="SM00587">
    <property type="entry name" value="CHK"/>
    <property type="match status" value="1"/>
</dbReference>
<dbReference type="Pfam" id="PF02958">
    <property type="entry name" value="EcKL"/>
    <property type="match status" value="1"/>
</dbReference>
<dbReference type="Proteomes" id="UP001153709">
    <property type="component" value="Chromosome 1"/>
</dbReference>
<organism evidence="3 4">
    <name type="scientific">Diabrotica balteata</name>
    <name type="common">Banded cucumber beetle</name>
    <dbReference type="NCBI Taxonomy" id="107213"/>
    <lineage>
        <taxon>Eukaryota</taxon>
        <taxon>Metazoa</taxon>
        <taxon>Ecdysozoa</taxon>
        <taxon>Arthropoda</taxon>
        <taxon>Hexapoda</taxon>
        <taxon>Insecta</taxon>
        <taxon>Pterygota</taxon>
        <taxon>Neoptera</taxon>
        <taxon>Endopterygota</taxon>
        <taxon>Coleoptera</taxon>
        <taxon>Polyphaga</taxon>
        <taxon>Cucujiformia</taxon>
        <taxon>Chrysomeloidea</taxon>
        <taxon>Chrysomelidae</taxon>
        <taxon>Galerucinae</taxon>
        <taxon>Diabroticina</taxon>
        <taxon>Diabroticites</taxon>
        <taxon>Diabrotica</taxon>
    </lineage>
</organism>
<feature type="domain" description="CHK kinase-like" evidence="2">
    <location>
        <begin position="432"/>
        <end position="635"/>
    </location>
</feature>
<dbReference type="InterPro" id="IPR004119">
    <property type="entry name" value="EcKL"/>
</dbReference>
<dbReference type="PANTHER" id="PTHR11012">
    <property type="entry name" value="PROTEIN KINASE-LIKE DOMAIN-CONTAINING"/>
    <property type="match status" value="1"/>
</dbReference>
<name>A0A9N9SNH6_DIABA</name>